<reference evidence="1" key="2">
    <citation type="journal article" date="2022" name="New Phytol.">
        <title>Evolutionary transition to the ectomycorrhizal habit in the genomes of a hyperdiverse lineage of mushroom-forming fungi.</title>
        <authorList>
            <person name="Looney B."/>
            <person name="Miyauchi S."/>
            <person name="Morin E."/>
            <person name="Drula E."/>
            <person name="Courty P.E."/>
            <person name="Kohler A."/>
            <person name="Kuo A."/>
            <person name="LaButti K."/>
            <person name="Pangilinan J."/>
            <person name="Lipzen A."/>
            <person name="Riley R."/>
            <person name="Andreopoulos W."/>
            <person name="He G."/>
            <person name="Johnson J."/>
            <person name="Nolan M."/>
            <person name="Tritt A."/>
            <person name="Barry K.W."/>
            <person name="Grigoriev I.V."/>
            <person name="Nagy L.G."/>
            <person name="Hibbett D."/>
            <person name="Henrissat B."/>
            <person name="Matheny P.B."/>
            <person name="Labbe J."/>
            <person name="Martin F.M."/>
        </authorList>
    </citation>
    <scope>NUCLEOTIDE SEQUENCE</scope>
    <source>
        <strain evidence="1">FP105234-sp</strain>
    </source>
</reference>
<proteinExistence type="predicted"/>
<gene>
    <name evidence="1" type="ORF">FA95DRAFT_1612039</name>
</gene>
<keyword evidence="2" id="KW-1185">Reference proteome</keyword>
<protein>
    <submittedName>
        <fullName evidence="1">Uncharacterized protein</fullName>
    </submittedName>
</protein>
<reference evidence="1" key="1">
    <citation type="submission" date="2021-02" db="EMBL/GenBank/DDBJ databases">
        <authorList>
            <consortium name="DOE Joint Genome Institute"/>
            <person name="Ahrendt S."/>
            <person name="Looney B.P."/>
            <person name="Miyauchi S."/>
            <person name="Morin E."/>
            <person name="Drula E."/>
            <person name="Courty P.E."/>
            <person name="Chicoki N."/>
            <person name="Fauchery L."/>
            <person name="Kohler A."/>
            <person name="Kuo A."/>
            <person name="Labutti K."/>
            <person name="Pangilinan J."/>
            <person name="Lipzen A."/>
            <person name="Riley R."/>
            <person name="Andreopoulos W."/>
            <person name="He G."/>
            <person name="Johnson J."/>
            <person name="Barry K.W."/>
            <person name="Grigoriev I.V."/>
            <person name="Nagy L."/>
            <person name="Hibbett D."/>
            <person name="Henrissat B."/>
            <person name="Matheny P.B."/>
            <person name="Labbe J."/>
            <person name="Martin F."/>
        </authorList>
    </citation>
    <scope>NUCLEOTIDE SEQUENCE</scope>
    <source>
        <strain evidence="1">FP105234-sp</strain>
    </source>
</reference>
<evidence type="ECO:0000313" key="2">
    <source>
        <dbReference type="Proteomes" id="UP000814033"/>
    </source>
</evidence>
<comment type="caution">
    <text evidence="1">The sequence shown here is derived from an EMBL/GenBank/DDBJ whole genome shotgun (WGS) entry which is preliminary data.</text>
</comment>
<accession>A0ACB8R891</accession>
<dbReference type="Proteomes" id="UP000814033">
    <property type="component" value="Unassembled WGS sequence"/>
</dbReference>
<evidence type="ECO:0000313" key="1">
    <source>
        <dbReference type="EMBL" id="KAI0040117.1"/>
    </source>
</evidence>
<organism evidence="1 2">
    <name type="scientific">Auriscalpium vulgare</name>
    <dbReference type="NCBI Taxonomy" id="40419"/>
    <lineage>
        <taxon>Eukaryota</taxon>
        <taxon>Fungi</taxon>
        <taxon>Dikarya</taxon>
        <taxon>Basidiomycota</taxon>
        <taxon>Agaricomycotina</taxon>
        <taxon>Agaricomycetes</taxon>
        <taxon>Russulales</taxon>
        <taxon>Auriscalpiaceae</taxon>
        <taxon>Auriscalpium</taxon>
    </lineage>
</organism>
<name>A0ACB8R891_9AGAM</name>
<sequence length="218" mass="23594">MFNEHEISLLRVAVRVEKMLQDGVGRRPENLEKLKLFAKYVLGKFRHARRQKLEIAIHPLLISAVLEVTFARAHNRDPYISAITAYDRRAVGVLGYSARLPPQSSPSEVLDAALAALSAGSSKPAAQSAGRAELPAAPVVDNNIPAEARPFKQLARRSGAGAVLQNSWRGRSGVGVIPRVLSNRWHAGCRGSGAEVIIWSTDARWRSSCAASGQSADI</sequence>
<dbReference type="EMBL" id="MU276226">
    <property type="protein sequence ID" value="KAI0040117.1"/>
    <property type="molecule type" value="Genomic_DNA"/>
</dbReference>